<organism evidence="6 7">
    <name type="scientific">Kosmotoga pacifica</name>
    <dbReference type="NCBI Taxonomy" id="1330330"/>
    <lineage>
        <taxon>Bacteria</taxon>
        <taxon>Thermotogati</taxon>
        <taxon>Thermotogota</taxon>
        <taxon>Thermotogae</taxon>
        <taxon>Kosmotogales</taxon>
        <taxon>Kosmotogaceae</taxon>
        <taxon>Kosmotoga</taxon>
    </lineage>
</organism>
<dbReference type="GO" id="GO:0022857">
    <property type="term" value="F:transmembrane transporter activity"/>
    <property type="evidence" value="ECO:0007669"/>
    <property type="project" value="UniProtKB-ARBA"/>
</dbReference>
<dbReference type="AlphaFoldDB" id="A0A0G2Z7D3"/>
<dbReference type="PROSITE" id="PS50893">
    <property type="entry name" value="ABC_TRANSPORTER_2"/>
    <property type="match status" value="1"/>
</dbReference>
<name>A0A0G2Z7D3_9BACT</name>
<dbReference type="STRING" id="1330330.IX53_06050"/>
<dbReference type="RefSeq" id="WP_047754586.1">
    <property type="nucleotide sequence ID" value="NZ_CAJUHA010000011.1"/>
</dbReference>
<evidence type="ECO:0000256" key="4">
    <source>
        <dbReference type="ARBA" id="ARBA00022840"/>
    </source>
</evidence>
<comment type="similarity">
    <text evidence="1">Belongs to the ABC transporter superfamily.</text>
</comment>
<keyword evidence="2" id="KW-0813">Transport</keyword>
<dbReference type="SMART" id="SM00382">
    <property type="entry name" value="AAA"/>
    <property type="match status" value="1"/>
</dbReference>
<proteinExistence type="inferred from homology"/>
<keyword evidence="7" id="KW-1185">Reference proteome</keyword>
<dbReference type="Proteomes" id="UP000035159">
    <property type="component" value="Chromosome"/>
</dbReference>
<evidence type="ECO:0000256" key="1">
    <source>
        <dbReference type="ARBA" id="ARBA00005417"/>
    </source>
</evidence>
<dbReference type="GO" id="GO:0098796">
    <property type="term" value="C:membrane protein complex"/>
    <property type="evidence" value="ECO:0007669"/>
    <property type="project" value="UniProtKB-ARBA"/>
</dbReference>
<dbReference type="OrthoDB" id="9810992at2"/>
<gene>
    <name evidence="6" type="ORF">IX53_06050</name>
</gene>
<dbReference type="PANTHER" id="PTHR42798">
    <property type="entry name" value="LIPOPROTEIN-RELEASING SYSTEM ATP-BINDING PROTEIN LOLD"/>
    <property type="match status" value="1"/>
</dbReference>
<evidence type="ECO:0000313" key="6">
    <source>
        <dbReference type="EMBL" id="AKI97452.1"/>
    </source>
</evidence>
<dbReference type="GO" id="GO:0005524">
    <property type="term" value="F:ATP binding"/>
    <property type="evidence" value="ECO:0007669"/>
    <property type="project" value="UniProtKB-KW"/>
</dbReference>
<protein>
    <submittedName>
        <fullName evidence="6">Macrolide ABC transporter ATP-binding protein</fullName>
    </submittedName>
</protein>
<dbReference type="CDD" id="cd03255">
    <property type="entry name" value="ABC_MJ0796_LolCDE_FtsE"/>
    <property type="match status" value="1"/>
</dbReference>
<dbReference type="PANTHER" id="PTHR42798:SF7">
    <property type="entry name" value="ALPHA-D-RIBOSE 1-METHYLPHOSPHONATE 5-TRIPHOSPHATE SYNTHASE SUBUNIT PHNL"/>
    <property type="match status" value="1"/>
</dbReference>
<evidence type="ECO:0000259" key="5">
    <source>
        <dbReference type="PROSITE" id="PS50893"/>
    </source>
</evidence>
<dbReference type="InterPro" id="IPR027417">
    <property type="entry name" value="P-loop_NTPase"/>
</dbReference>
<dbReference type="InterPro" id="IPR017911">
    <property type="entry name" value="MacB-like_ATP-bd"/>
</dbReference>
<dbReference type="FunFam" id="3.40.50.300:FF:000032">
    <property type="entry name" value="Export ABC transporter ATP-binding protein"/>
    <property type="match status" value="1"/>
</dbReference>
<evidence type="ECO:0000256" key="2">
    <source>
        <dbReference type="ARBA" id="ARBA00022448"/>
    </source>
</evidence>
<dbReference type="PATRIC" id="fig|1330330.3.peg.1225"/>
<dbReference type="Pfam" id="PF00005">
    <property type="entry name" value="ABC_tran"/>
    <property type="match status" value="1"/>
</dbReference>
<feature type="domain" description="ABC transporter" evidence="5">
    <location>
        <begin position="7"/>
        <end position="232"/>
    </location>
</feature>
<evidence type="ECO:0000256" key="3">
    <source>
        <dbReference type="ARBA" id="ARBA00022741"/>
    </source>
</evidence>
<dbReference type="EMBL" id="CP011232">
    <property type="protein sequence ID" value="AKI97452.1"/>
    <property type="molecule type" value="Genomic_DNA"/>
</dbReference>
<keyword evidence="3" id="KW-0547">Nucleotide-binding</keyword>
<dbReference type="SUPFAM" id="SSF52540">
    <property type="entry name" value="P-loop containing nucleoside triphosphate hydrolases"/>
    <property type="match status" value="1"/>
</dbReference>
<evidence type="ECO:0000313" key="7">
    <source>
        <dbReference type="Proteomes" id="UP000035159"/>
    </source>
</evidence>
<dbReference type="InterPro" id="IPR003593">
    <property type="entry name" value="AAA+_ATPase"/>
</dbReference>
<dbReference type="KEGG" id="kpf:IX53_06050"/>
<accession>A0A0G2Z7D3</accession>
<dbReference type="InterPro" id="IPR003439">
    <property type="entry name" value="ABC_transporter-like_ATP-bd"/>
</dbReference>
<dbReference type="GO" id="GO:0016887">
    <property type="term" value="F:ATP hydrolysis activity"/>
    <property type="evidence" value="ECO:0007669"/>
    <property type="project" value="InterPro"/>
</dbReference>
<reference evidence="6 7" key="1">
    <citation type="submission" date="2015-04" db="EMBL/GenBank/DDBJ databases">
        <title>Complete Genome Sequence of Kosmotoga pacifica SLHLJ1.</title>
        <authorList>
            <person name="Jiang L.J."/>
            <person name="Shao Z.Z."/>
            <person name="Jebbar M."/>
        </authorList>
    </citation>
    <scope>NUCLEOTIDE SEQUENCE [LARGE SCALE GENOMIC DNA]</scope>
    <source>
        <strain evidence="6 7">SLHLJ1</strain>
    </source>
</reference>
<dbReference type="PROSITE" id="PS00211">
    <property type="entry name" value="ABC_TRANSPORTER_1"/>
    <property type="match status" value="1"/>
</dbReference>
<sequence>MAIVFAKKLCKVYNSGEVKVEALKDIDLEIEEGEILAIIGPSGCGKSTLLNCLSGIDDPTSGEVIVSGKPLHKMDDNLKTRFRAANMGFVFQFYNLIPVLTAVENIELPLLTLGYSLKEARERALEMLEKLRIHGRDNYLPSQLSGGERQRVAIGRALVHRPKIVWADEPTGALDTESSEELMKLIVELNEKYNQTFVIVTHDERVAAYTNRIVRMDSGRILSMETPGARFK</sequence>
<dbReference type="Gene3D" id="3.40.50.300">
    <property type="entry name" value="P-loop containing nucleotide triphosphate hydrolases"/>
    <property type="match status" value="1"/>
</dbReference>
<dbReference type="InterPro" id="IPR017871">
    <property type="entry name" value="ABC_transporter-like_CS"/>
</dbReference>
<keyword evidence="4 6" id="KW-0067">ATP-binding</keyword>